<dbReference type="HOGENOM" id="CLU_1892872_0_0_7"/>
<sequence>MTGFPFDRRNVWRGLGWLVLLSGLALAAGLYVRAPEPAGDALGYEVIDGVAYPRRLEDTKQYARQMEAYGGKGLVLADAVLRFLDSLRRGRRLAVAVAVGSVLAALVFFQAARRPSPGADGDDDPDEAGGGPGL</sequence>
<feature type="region of interest" description="Disordered" evidence="1">
    <location>
        <begin position="115"/>
        <end position="134"/>
    </location>
</feature>
<keyword evidence="2" id="KW-1133">Transmembrane helix</keyword>
<organism evidence="3">
    <name type="scientific">Desulfovibrio sp. U5L</name>
    <dbReference type="NCBI Taxonomy" id="596152"/>
    <lineage>
        <taxon>Bacteria</taxon>
        <taxon>Pseudomonadati</taxon>
        <taxon>Thermodesulfobacteriota</taxon>
        <taxon>Desulfovibrionia</taxon>
        <taxon>Desulfovibrionales</taxon>
        <taxon>Desulfovibrionaceae</taxon>
        <taxon>Desulfovibrio</taxon>
    </lineage>
</organism>
<evidence type="ECO:0000256" key="1">
    <source>
        <dbReference type="SAM" id="MobiDB-lite"/>
    </source>
</evidence>
<reference evidence="3" key="1">
    <citation type="submission" date="2011-11" db="EMBL/GenBank/DDBJ databases">
        <title>Improved High-Quality Draft sequence of Desulfovibrio sp. U5L.</title>
        <authorList>
            <consortium name="US DOE Joint Genome Institute"/>
            <person name="Lucas S."/>
            <person name="Han J."/>
            <person name="Lapidus A."/>
            <person name="Cheng J.-F."/>
            <person name="Goodwin L."/>
            <person name="Pitluck S."/>
            <person name="Peters L."/>
            <person name="Ovchinnikova G."/>
            <person name="Held B."/>
            <person name="Detter J.C."/>
            <person name="Han C."/>
            <person name="Tapia R."/>
            <person name="Land M."/>
            <person name="Hauser L."/>
            <person name="Kyrpides N."/>
            <person name="Ivanova N."/>
            <person name="Pagani I."/>
            <person name="Gabster J."/>
            <person name="Walker C."/>
            <person name="Stolyar S."/>
            <person name="Stahl D."/>
            <person name="Arkin A."/>
            <person name="Dehal P."/>
            <person name="Hazen T."/>
            <person name="Woyke T."/>
        </authorList>
    </citation>
    <scope>NUCLEOTIDE SEQUENCE [LARGE SCALE GENOMIC DNA]</scope>
    <source>
        <strain evidence="3">U5L</strain>
    </source>
</reference>
<dbReference type="eggNOG" id="ENOG5032AV8">
    <property type="taxonomic scope" value="Bacteria"/>
</dbReference>
<keyword evidence="2" id="KW-0472">Membrane</keyword>
<proteinExistence type="predicted"/>
<accession>I2Q703</accession>
<dbReference type="STRING" id="596152.DesU5LDRAFT_3953"/>
<gene>
    <name evidence="3" type="ORF">DesU5LDRAFT_3953</name>
</gene>
<dbReference type="EMBL" id="JH600068">
    <property type="protein sequence ID" value="EIG55559.1"/>
    <property type="molecule type" value="Genomic_DNA"/>
</dbReference>
<evidence type="ECO:0000313" key="3">
    <source>
        <dbReference type="EMBL" id="EIG55559.1"/>
    </source>
</evidence>
<name>I2Q703_9BACT</name>
<protein>
    <submittedName>
        <fullName evidence="3">Uncharacterized protein</fullName>
    </submittedName>
</protein>
<feature type="transmembrane region" description="Helical" evidence="2">
    <location>
        <begin position="12"/>
        <end position="32"/>
    </location>
</feature>
<dbReference type="OrthoDB" id="9008741at2"/>
<feature type="transmembrane region" description="Helical" evidence="2">
    <location>
        <begin position="93"/>
        <end position="112"/>
    </location>
</feature>
<keyword evidence="2" id="KW-0812">Transmembrane</keyword>
<dbReference type="AlphaFoldDB" id="I2Q703"/>
<evidence type="ECO:0000256" key="2">
    <source>
        <dbReference type="SAM" id="Phobius"/>
    </source>
</evidence>